<feature type="compositionally biased region" description="Basic residues" evidence="1">
    <location>
        <begin position="16"/>
        <end position="25"/>
    </location>
</feature>
<proteinExistence type="predicted"/>
<keyword evidence="3" id="KW-1185">Reference proteome</keyword>
<gene>
    <name evidence="2" type="ORF">PITC_060870</name>
</gene>
<protein>
    <submittedName>
        <fullName evidence="2">Uncharacterized protein</fullName>
    </submittedName>
</protein>
<comment type="caution">
    <text evidence="2">The sequence shown here is derived from an EMBL/GenBank/DDBJ whole genome shotgun (WGS) entry which is preliminary data.</text>
</comment>
<organism evidence="2 3">
    <name type="scientific">Penicillium italicum</name>
    <name type="common">Blue mold</name>
    <dbReference type="NCBI Taxonomy" id="40296"/>
    <lineage>
        <taxon>Eukaryota</taxon>
        <taxon>Fungi</taxon>
        <taxon>Dikarya</taxon>
        <taxon>Ascomycota</taxon>
        <taxon>Pezizomycotina</taxon>
        <taxon>Eurotiomycetes</taxon>
        <taxon>Eurotiomycetidae</taxon>
        <taxon>Eurotiales</taxon>
        <taxon>Aspergillaceae</taxon>
        <taxon>Penicillium</taxon>
    </lineage>
</organism>
<evidence type="ECO:0000313" key="3">
    <source>
        <dbReference type="Proteomes" id="UP000030104"/>
    </source>
</evidence>
<dbReference type="Proteomes" id="UP000030104">
    <property type="component" value="Unassembled WGS sequence"/>
</dbReference>
<reference evidence="2 3" key="1">
    <citation type="journal article" date="2015" name="Mol. Plant Microbe Interact.">
        <title>Genome, transcriptome, and functional analyses of Penicillium expansum provide new insights into secondary metabolism and pathogenicity.</title>
        <authorList>
            <person name="Ballester A.R."/>
            <person name="Marcet-Houben M."/>
            <person name="Levin E."/>
            <person name="Sela N."/>
            <person name="Selma-Lazaro C."/>
            <person name="Carmona L."/>
            <person name="Wisniewski M."/>
            <person name="Droby S."/>
            <person name="Gonzalez-Candelas L."/>
            <person name="Gabaldon T."/>
        </authorList>
    </citation>
    <scope>NUCLEOTIDE SEQUENCE [LARGE SCALE GENOMIC DNA]</scope>
    <source>
        <strain evidence="2 3">PHI-1</strain>
    </source>
</reference>
<name>A0A0A2LFE0_PENIT</name>
<dbReference type="EMBL" id="JQGA01000087">
    <property type="protein sequence ID" value="KGO77906.1"/>
    <property type="molecule type" value="Genomic_DNA"/>
</dbReference>
<dbReference type="OrthoDB" id="10333285at2759"/>
<dbReference type="PhylomeDB" id="A0A0A2LFE0"/>
<dbReference type="AlphaFoldDB" id="A0A0A2LFE0"/>
<evidence type="ECO:0000256" key="1">
    <source>
        <dbReference type="SAM" id="MobiDB-lite"/>
    </source>
</evidence>
<dbReference type="HOGENOM" id="CLU_3299576_0_0_1"/>
<accession>A0A0A2LFE0</accession>
<sequence>MNGDSGESPMPPPRKAAARGHRNSQKGKNGPAVTPTCLPL</sequence>
<evidence type="ECO:0000313" key="2">
    <source>
        <dbReference type="EMBL" id="KGO77906.1"/>
    </source>
</evidence>
<feature type="region of interest" description="Disordered" evidence="1">
    <location>
        <begin position="1"/>
        <end position="40"/>
    </location>
</feature>